<evidence type="ECO:0000256" key="7">
    <source>
        <dbReference type="ARBA" id="ARBA00022801"/>
    </source>
</evidence>
<keyword evidence="14" id="KW-1185">Reference proteome</keyword>
<dbReference type="SUPFAM" id="SSF142695">
    <property type="entry name" value="RibA-like"/>
    <property type="match status" value="1"/>
</dbReference>
<dbReference type="Pfam" id="PF00925">
    <property type="entry name" value="GTP_cyclohydro2"/>
    <property type="match status" value="1"/>
</dbReference>
<evidence type="ECO:0000256" key="6">
    <source>
        <dbReference type="ARBA" id="ARBA00022741"/>
    </source>
</evidence>
<dbReference type="PANTHER" id="PTHR21327:SF18">
    <property type="entry name" value="3,4-DIHYDROXY-2-BUTANONE 4-PHOSPHATE SYNTHASE"/>
    <property type="match status" value="1"/>
</dbReference>
<sequence length="247" mass="28007">MISTDVKHLLIDKMTMISEPDKKDICLVGPINLPVKLDDQIFHFHWYTWITLNNNETKEEILDSLTTYDFASLQQSSVLVYGNMKEADNPFVRMHSICHTGDIFGSQRCDCGYQLRQSMKMIVENKSGALFYLANHEGRGIGLFSKSLAYLLQQEGFDTVEANLALGFSDDSRSYEEAIRVLQTLRSKPVTLITNNPKKLAALKEWGLLANHHIPLWGGKSDYNQFYLETKVNKSGHIAESIVSVNN</sequence>
<dbReference type="NCBIfam" id="NF001591">
    <property type="entry name" value="PRK00393.1"/>
    <property type="match status" value="1"/>
</dbReference>
<reference evidence="13 15" key="2">
    <citation type="submission" date="2020-12" db="EMBL/GenBank/DDBJ databases">
        <title>Taxonomic evaluation of the Bacillus sporothermodurans group of bacteria based on whole genome sequences.</title>
        <authorList>
            <person name="Fiedler G."/>
            <person name="Herbstmann A.-D."/>
            <person name="Doll E."/>
            <person name="Wenning M."/>
            <person name="Brinks E."/>
            <person name="Kabisch J."/>
            <person name="Breitenwieser F."/>
            <person name="Lappann M."/>
            <person name="Boehnlein C."/>
            <person name="Franz C."/>
        </authorList>
    </citation>
    <scope>NUCLEOTIDE SEQUENCE [LARGE SCALE GENOMIC DNA]</scope>
    <source>
        <strain evidence="13 15">DSM 10599</strain>
    </source>
</reference>
<dbReference type="AlphaFoldDB" id="A0A150KSE5"/>
<dbReference type="UniPathway" id="UPA00275"/>
<evidence type="ECO:0000256" key="8">
    <source>
        <dbReference type="ARBA" id="ARBA00022833"/>
    </source>
</evidence>
<name>A0A150KSE5_9BACI</name>
<dbReference type="EMBL" id="CP066701">
    <property type="protein sequence ID" value="QQX25611.1"/>
    <property type="molecule type" value="Genomic_DNA"/>
</dbReference>
<dbReference type="RefSeq" id="WP_181294290.1">
    <property type="nucleotide sequence ID" value="NZ_CP066701.1"/>
</dbReference>
<dbReference type="EC" id="3.5.4.25" evidence="3"/>
<dbReference type="PANTHER" id="PTHR21327">
    <property type="entry name" value="GTP CYCLOHYDROLASE II-RELATED"/>
    <property type="match status" value="1"/>
</dbReference>
<dbReference type="CDD" id="cd00641">
    <property type="entry name" value="GTP_cyclohydro2"/>
    <property type="match status" value="1"/>
</dbReference>
<evidence type="ECO:0000313" key="12">
    <source>
        <dbReference type="EMBL" id="KYD02662.1"/>
    </source>
</evidence>
<evidence type="ECO:0000256" key="10">
    <source>
        <dbReference type="ARBA" id="ARBA00049295"/>
    </source>
</evidence>
<keyword evidence="4" id="KW-0686">Riboflavin biosynthesis</keyword>
<dbReference type="GO" id="GO:0003935">
    <property type="term" value="F:GTP cyclohydrolase II activity"/>
    <property type="evidence" value="ECO:0007669"/>
    <property type="project" value="UniProtKB-EC"/>
</dbReference>
<protein>
    <recommendedName>
        <fullName evidence="3">GTP cyclohydrolase II</fullName>
        <ecNumber evidence="3">3.5.4.25</ecNumber>
    </recommendedName>
</protein>
<keyword evidence="7 12" id="KW-0378">Hydrolase</keyword>
<comment type="catalytic activity">
    <reaction evidence="10">
        <text>GTP + 4 H2O = 2,5-diamino-6-hydroxy-4-(5-phosphoribosylamino)-pyrimidine + formate + 2 phosphate + 3 H(+)</text>
        <dbReference type="Rhea" id="RHEA:23704"/>
        <dbReference type="ChEBI" id="CHEBI:15377"/>
        <dbReference type="ChEBI" id="CHEBI:15378"/>
        <dbReference type="ChEBI" id="CHEBI:15740"/>
        <dbReference type="ChEBI" id="CHEBI:37565"/>
        <dbReference type="ChEBI" id="CHEBI:43474"/>
        <dbReference type="ChEBI" id="CHEBI:58614"/>
        <dbReference type="EC" id="3.5.4.25"/>
    </reaction>
</comment>
<dbReference type="PATRIC" id="fig|46224.3.peg.3619"/>
<organism evidence="12 14">
    <name type="scientific">Heyndrickxia sporothermodurans</name>
    <dbReference type="NCBI Taxonomy" id="46224"/>
    <lineage>
        <taxon>Bacteria</taxon>
        <taxon>Bacillati</taxon>
        <taxon>Bacillota</taxon>
        <taxon>Bacilli</taxon>
        <taxon>Bacillales</taxon>
        <taxon>Bacillaceae</taxon>
        <taxon>Heyndrickxia</taxon>
    </lineage>
</organism>
<dbReference type="InterPro" id="IPR032677">
    <property type="entry name" value="GTP_cyclohydro_II"/>
</dbReference>
<evidence type="ECO:0000256" key="4">
    <source>
        <dbReference type="ARBA" id="ARBA00022619"/>
    </source>
</evidence>
<evidence type="ECO:0000256" key="1">
    <source>
        <dbReference type="ARBA" id="ARBA00001947"/>
    </source>
</evidence>
<evidence type="ECO:0000256" key="9">
    <source>
        <dbReference type="ARBA" id="ARBA00023134"/>
    </source>
</evidence>
<comment type="cofactor">
    <cofactor evidence="1">
        <name>Zn(2+)</name>
        <dbReference type="ChEBI" id="CHEBI:29105"/>
    </cofactor>
</comment>
<comment type="pathway">
    <text evidence="2">Cofactor biosynthesis; riboflavin biosynthesis; 5-amino-6-(D-ribitylamino)uracil from GTP: step 1/4.</text>
</comment>
<dbReference type="InterPro" id="IPR036144">
    <property type="entry name" value="RibA-like_sf"/>
</dbReference>
<evidence type="ECO:0000313" key="13">
    <source>
        <dbReference type="EMBL" id="QQX25611.1"/>
    </source>
</evidence>
<feature type="domain" description="GTP cyclohydrolase II" evidence="11">
    <location>
        <begin position="73"/>
        <end position="209"/>
    </location>
</feature>
<dbReference type="STRING" id="46224.B4102_0257"/>
<evidence type="ECO:0000256" key="2">
    <source>
        <dbReference type="ARBA" id="ARBA00004853"/>
    </source>
</evidence>
<keyword evidence="6" id="KW-0547">Nucleotide-binding</keyword>
<dbReference type="KEGG" id="hspo:JGZ69_00930"/>
<reference evidence="12 14" key="1">
    <citation type="submission" date="2016-01" db="EMBL/GenBank/DDBJ databases">
        <title>Genome Sequences of Twelve Sporeforming Bacillus Species Isolated from Foods.</title>
        <authorList>
            <person name="Berendsen E.M."/>
            <person name="Wells-Bennik M.H."/>
            <person name="Krawcyk A.O."/>
            <person name="De Jong A."/>
            <person name="Holsappel S."/>
            <person name="Eijlander R.T."/>
            <person name="Kuipers O.P."/>
        </authorList>
    </citation>
    <scope>NUCLEOTIDE SEQUENCE [LARGE SCALE GENOMIC DNA]</scope>
    <source>
        <strain evidence="12 14">B4102</strain>
    </source>
</reference>
<evidence type="ECO:0000313" key="14">
    <source>
        <dbReference type="Proteomes" id="UP000075666"/>
    </source>
</evidence>
<dbReference type="GO" id="GO:0009231">
    <property type="term" value="P:riboflavin biosynthetic process"/>
    <property type="evidence" value="ECO:0007669"/>
    <property type="project" value="UniProtKB-UniPathway"/>
</dbReference>
<keyword evidence="5" id="KW-0479">Metal-binding</keyword>
<dbReference type="GO" id="GO:0005829">
    <property type="term" value="C:cytosol"/>
    <property type="evidence" value="ECO:0007669"/>
    <property type="project" value="TreeGrafter"/>
</dbReference>
<dbReference type="InterPro" id="IPR000926">
    <property type="entry name" value="RibA"/>
</dbReference>
<dbReference type="Proteomes" id="UP000595512">
    <property type="component" value="Chromosome"/>
</dbReference>
<proteinExistence type="predicted"/>
<evidence type="ECO:0000313" key="15">
    <source>
        <dbReference type="Proteomes" id="UP000595512"/>
    </source>
</evidence>
<dbReference type="Proteomes" id="UP000075666">
    <property type="component" value="Unassembled WGS sequence"/>
</dbReference>
<keyword evidence="8" id="KW-0862">Zinc</keyword>
<dbReference type="Gene3D" id="3.40.50.10990">
    <property type="entry name" value="GTP cyclohydrolase II"/>
    <property type="match status" value="1"/>
</dbReference>
<evidence type="ECO:0000256" key="5">
    <source>
        <dbReference type="ARBA" id="ARBA00022723"/>
    </source>
</evidence>
<gene>
    <name evidence="12" type="ORF">B4102_0257</name>
    <name evidence="13" type="ORF">JGZ69_00930</name>
</gene>
<dbReference type="GO" id="GO:0046872">
    <property type="term" value="F:metal ion binding"/>
    <property type="evidence" value="ECO:0007669"/>
    <property type="project" value="UniProtKB-KW"/>
</dbReference>
<dbReference type="EMBL" id="LQYN01000071">
    <property type="protein sequence ID" value="KYD02662.1"/>
    <property type="molecule type" value="Genomic_DNA"/>
</dbReference>
<evidence type="ECO:0000256" key="3">
    <source>
        <dbReference type="ARBA" id="ARBA00012762"/>
    </source>
</evidence>
<dbReference type="GO" id="GO:0005525">
    <property type="term" value="F:GTP binding"/>
    <property type="evidence" value="ECO:0007669"/>
    <property type="project" value="UniProtKB-KW"/>
</dbReference>
<evidence type="ECO:0000259" key="11">
    <source>
        <dbReference type="Pfam" id="PF00925"/>
    </source>
</evidence>
<accession>A0A150KSE5</accession>
<keyword evidence="9" id="KW-0342">GTP-binding</keyword>